<comment type="catalytic activity">
    <reaction evidence="1">
        <text>ATP + protein L-histidine = ADP + protein N-phospho-L-histidine.</text>
        <dbReference type="EC" id="2.7.13.3"/>
    </reaction>
</comment>
<keyword evidence="10" id="KW-0472">Membrane</keyword>
<gene>
    <name evidence="12" type="ORF">BED47_06570</name>
</gene>
<keyword evidence="4" id="KW-0597">Phosphoprotein</keyword>
<evidence type="ECO:0000256" key="2">
    <source>
        <dbReference type="ARBA" id="ARBA00004370"/>
    </source>
</evidence>
<dbReference type="Proteomes" id="UP000094580">
    <property type="component" value="Unassembled WGS sequence"/>
</dbReference>
<dbReference type="PANTHER" id="PTHR45453">
    <property type="entry name" value="PHOSPHATE REGULON SENSOR PROTEIN PHOR"/>
    <property type="match status" value="1"/>
</dbReference>
<dbReference type="SUPFAM" id="SSF47384">
    <property type="entry name" value="Homodimeric domain of signal transducing histidine kinase"/>
    <property type="match status" value="1"/>
</dbReference>
<keyword evidence="7 12" id="KW-0418">Kinase</keyword>
<dbReference type="SMART" id="SM00388">
    <property type="entry name" value="HisKA"/>
    <property type="match status" value="1"/>
</dbReference>
<accession>A0ABX2ZS67</accession>
<comment type="caution">
    <text evidence="12">The sequence shown here is derived from an EMBL/GenBank/DDBJ whole genome shotgun (WGS) entry which is preliminary data.</text>
</comment>
<proteinExistence type="predicted"/>
<dbReference type="EMBL" id="MDKC01000023">
    <property type="protein sequence ID" value="ODG91319.1"/>
    <property type="molecule type" value="Genomic_DNA"/>
</dbReference>
<dbReference type="GO" id="GO:0016301">
    <property type="term" value="F:kinase activity"/>
    <property type="evidence" value="ECO:0007669"/>
    <property type="project" value="UniProtKB-KW"/>
</dbReference>
<evidence type="ECO:0000256" key="10">
    <source>
        <dbReference type="SAM" id="Phobius"/>
    </source>
</evidence>
<dbReference type="Pfam" id="PF02518">
    <property type="entry name" value="HATPase_c"/>
    <property type="match status" value="1"/>
</dbReference>
<dbReference type="Gene3D" id="3.30.565.10">
    <property type="entry name" value="Histidine kinase-like ATPase, C-terminal domain"/>
    <property type="match status" value="1"/>
</dbReference>
<dbReference type="InterPro" id="IPR003661">
    <property type="entry name" value="HisK_dim/P_dom"/>
</dbReference>
<organism evidence="12 13">
    <name type="scientific">Gottfriedia luciferensis</name>
    <dbReference type="NCBI Taxonomy" id="178774"/>
    <lineage>
        <taxon>Bacteria</taxon>
        <taxon>Bacillati</taxon>
        <taxon>Bacillota</taxon>
        <taxon>Bacilli</taxon>
        <taxon>Bacillales</taxon>
        <taxon>Bacillaceae</taxon>
        <taxon>Gottfriedia</taxon>
    </lineage>
</organism>
<keyword evidence="10" id="KW-0812">Transmembrane</keyword>
<keyword evidence="8" id="KW-0067">ATP-binding</keyword>
<evidence type="ECO:0000256" key="8">
    <source>
        <dbReference type="ARBA" id="ARBA00022840"/>
    </source>
</evidence>
<evidence type="ECO:0000256" key="6">
    <source>
        <dbReference type="ARBA" id="ARBA00022741"/>
    </source>
</evidence>
<dbReference type="InterPro" id="IPR050351">
    <property type="entry name" value="BphY/WalK/GraS-like"/>
</dbReference>
<evidence type="ECO:0000256" key="5">
    <source>
        <dbReference type="ARBA" id="ARBA00022679"/>
    </source>
</evidence>
<dbReference type="InterPro" id="IPR003594">
    <property type="entry name" value="HATPase_dom"/>
</dbReference>
<dbReference type="InterPro" id="IPR036097">
    <property type="entry name" value="HisK_dim/P_sf"/>
</dbReference>
<evidence type="ECO:0000256" key="3">
    <source>
        <dbReference type="ARBA" id="ARBA00012438"/>
    </source>
</evidence>
<dbReference type="CDD" id="cd00082">
    <property type="entry name" value="HisKA"/>
    <property type="match status" value="1"/>
</dbReference>
<dbReference type="PROSITE" id="PS50109">
    <property type="entry name" value="HIS_KIN"/>
    <property type="match status" value="1"/>
</dbReference>
<protein>
    <recommendedName>
        <fullName evidence="3">histidine kinase</fullName>
        <ecNumber evidence="3">2.7.13.3</ecNumber>
    </recommendedName>
</protein>
<evidence type="ECO:0000256" key="1">
    <source>
        <dbReference type="ARBA" id="ARBA00000085"/>
    </source>
</evidence>
<dbReference type="EC" id="2.7.13.3" evidence="3"/>
<dbReference type="PRINTS" id="PR00344">
    <property type="entry name" value="BCTRLSENSOR"/>
</dbReference>
<keyword evidence="10" id="KW-1133">Transmembrane helix</keyword>
<dbReference type="CDD" id="cd00075">
    <property type="entry name" value="HATPase"/>
    <property type="match status" value="1"/>
</dbReference>
<keyword evidence="6" id="KW-0547">Nucleotide-binding</keyword>
<feature type="domain" description="Histidine kinase" evidence="11">
    <location>
        <begin position="238"/>
        <end position="454"/>
    </location>
</feature>
<evidence type="ECO:0000256" key="9">
    <source>
        <dbReference type="ARBA" id="ARBA00023012"/>
    </source>
</evidence>
<dbReference type="Gene3D" id="1.10.287.130">
    <property type="match status" value="1"/>
</dbReference>
<evidence type="ECO:0000313" key="13">
    <source>
        <dbReference type="Proteomes" id="UP000094580"/>
    </source>
</evidence>
<dbReference type="InterPro" id="IPR036890">
    <property type="entry name" value="HATPase_C_sf"/>
</dbReference>
<reference evidence="12 13" key="1">
    <citation type="submission" date="2016-07" db="EMBL/GenBank/DDBJ databases">
        <authorList>
            <person name="Townsley L."/>
            <person name="Shank E.A."/>
        </authorList>
    </citation>
    <scope>NUCLEOTIDE SEQUENCE [LARGE SCALE GENOMIC DNA]</scope>
    <source>
        <strain evidence="12 13">CH01</strain>
    </source>
</reference>
<keyword evidence="9" id="KW-0902">Two-component regulatory system</keyword>
<keyword evidence="13" id="KW-1185">Reference proteome</keyword>
<evidence type="ECO:0000256" key="7">
    <source>
        <dbReference type="ARBA" id="ARBA00022777"/>
    </source>
</evidence>
<dbReference type="Pfam" id="PF00512">
    <property type="entry name" value="HisKA"/>
    <property type="match status" value="1"/>
</dbReference>
<dbReference type="RefSeq" id="WP_069034104.1">
    <property type="nucleotide sequence ID" value="NZ_MDKC01000023.1"/>
</dbReference>
<evidence type="ECO:0000313" key="12">
    <source>
        <dbReference type="EMBL" id="ODG91319.1"/>
    </source>
</evidence>
<feature type="transmembrane region" description="Helical" evidence="10">
    <location>
        <begin position="9"/>
        <end position="31"/>
    </location>
</feature>
<dbReference type="InterPro" id="IPR005467">
    <property type="entry name" value="His_kinase_dom"/>
</dbReference>
<evidence type="ECO:0000256" key="4">
    <source>
        <dbReference type="ARBA" id="ARBA00022553"/>
    </source>
</evidence>
<dbReference type="PANTHER" id="PTHR45453:SF1">
    <property type="entry name" value="PHOSPHATE REGULON SENSOR PROTEIN PHOR"/>
    <property type="match status" value="1"/>
</dbReference>
<dbReference type="SUPFAM" id="SSF55874">
    <property type="entry name" value="ATPase domain of HSP90 chaperone/DNA topoisomerase II/histidine kinase"/>
    <property type="match status" value="1"/>
</dbReference>
<name>A0ABX2ZS67_9BACI</name>
<dbReference type="InterPro" id="IPR004358">
    <property type="entry name" value="Sig_transdc_His_kin-like_C"/>
</dbReference>
<evidence type="ECO:0000259" key="11">
    <source>
        <dbReference type="PROSITE" id="PS50109"/>
    </source>
</evidence>
<comment type="subcellular location">
    <subcellularLocation>
        <location evidence="2">Membrane</location>
    </subcellularLocation>
</comment>
<dbReference type="SMART" id="SM00387">
    <property type="entry name" value="HATPase_c"/>
    <property type="match status" value="1"/>
</dbReference>
<feature type="transmembrane region" description="Helical" evidence="10">
    <location>
        <begin position="191"/>
        <end position="213"/>
    </location>
</feature>
<keyword evidence="5" id="KW-0808">Transferase</keyword>
<sequence length="454" mass="51758">MFKKLRNKFLLINMSVISLVMVVAFTIIYIMTYNNIQNENKKKLDAQTEKLITIQREIKNKEIGSELKNNNDIKGKVETKKEITNIIGKGGIVTQKISLGDSVSFSVEVDSTGNVIEGHSFISMPTETFKKATEIALENKKNFSTFTLDGKKWQYVIKPAEMIVNQMNEQPQIINKVTLINFLDVTESHKALFKLLTTLISVGLITLFVIYFISRYFANRAIEPIAEAWKKQNQFVTDASHELKTPLAIINANYDVLMAHKEETIENQQKWFNHIKVGSDRMTKLINSLLTLTKMEEAIDEINLKHFDLSKELHEVMISMETVLKEKKIILKHSIETNLMIESDPDKIKQLMIILFDNAIKYTNEHGQIEVTLTKLKRQVKFAIKNSGNGIPAKDLPKVFDRFYRSDPSRAKKTEGYGLGLSIAQSITNRLGGTISVSSIENEYTNFIVLLDLS</sequence>